<dbReference type="CDD" id="cd00093">
    <property type="entry name" value="HTH_XRE"/>
    <property type="match status" value="1"/>
</dbReference>
<name>A0AAV4LDW8_9BACL</name>
<sequence length="94" mass="10706">MSSQEIGALLRMCRERKGFSQSAIASQLYINRSTVSRIENGHEIPSIDLVMRWAEITDSREFIAMALVGNEAWKRMIAFETVFTQMKAMFTSIA</sequence>
<comment type="caution">
    <text evidence="2">The sequence shown here is derived from an EMBL/GenBank/DDBJ whole genome shotgun (WGS) entry which is preliminary data.</text>
</comment>
<dbReference type="EMBL" id="BOQE01000001">
    <property type="protein sequence ID" value="GIM45926.1"/>
    <property type="molecule type" value="Genomic_DNA"/>
</dbReference>
<reference evidence="2" key="1">
    <citation type="journal article" date="2023" name="Int. J. Syst. Evol. Microbiol.">
        <title>Collibacillus ludicampi gen. nov., sp. nov., a new soil bacterium of the family Alicyclobacillaceae.</title>
        <authorList>
            <person name="Jojima T."/>
            <person name="Ioku Y."/>
            <person name="Fukuta Y."/>
            <person name="Shirasaka N."/>
            <person name="Matsumura Y."/>
            <person name="Mori M."/>
        </authorList>
    </citation>
    <scope>NUCLEOTIDE SEQUENCE</scope>
    <source>
        <strain evidence="2">TP075</strain>
    </source>
</reference>
<dbReference type="Proteomes" id="UP001057291">
    <property type="component" value="Unassembled WGS sequence"/>
</dbReference>
<evidence type="ECO:0000313" key="3">
    <source>
        <dbReference type="Proteomes" id="UP001057291"/>
    </source>
</evidence>
<dbReference type="GO" id="GO:0003677">
    <property type="term" value="F:DNA binding"/>
    <property type="evidence" value="ECO:0007669"/>
    <property type="project" value="InterPro"/>
</dbReference>
<dbReference type="PROSITE" id="PS50943">
    <property type="entry name" value="HTH_CROC1"/>
    <property type="match status" value="1"/>
</dbReference>
<evidence type="ECO:0000259" key="1">
    <source>
        <dbReference type="PROSITE" id="PS50943"/>
    </source>
</evidence>
<dbReference type="InterPro" id="IPR001387">
    <property type="entry name" value="Cro/C1-type_HTH"/>
</dbReference>
<gene>
    <name evidence="2" type="ORF">DNHGIG_14750</name>
</gene>
<protein>
    <recommendedName>
        <fullName evidence="1">HTH cro/C1-type domain-containing protein</fullName>
    </recommendedName>
</protein>
<dbReference type="SMART" id="SM00530">
    <property type="entry name" value="HTH_XRE"/>
    <property type="match status" value="1"/>
</dbReference>
<accession>A0AAV4LDW8</accession>
<dbReference type="InterPro" id="IPR010982">
    <property type="entry name" value="Lambda_DNA-bd_dom_sf"/>
</dbReference>
<feature type="domain" description="HTH cro/C1-type" evidence="1">
    <location>
        <begin position="10"/>
        <end position="63"/>
    </location>
</feature>
<proteinExistence type="predicted"/>
<keyword evidence="3" id="KW-1185">Reference proteome</keyword>
<dbReference type="Pfam" id="PF13560">
    <property type="entry name" value="HTH_31"/>
    <property type="match status" value="1"/>
</dbReference>
<dbReference type="SUPFAM" id="SSF47413">
    <property type="entry name" value="lambda repressor-like DNA-binding domains"/>
    <property type="match status" value="1"/>
</dbReference>
<dbReference type="Gene3D" id="1.10.260.40">
    <property type="entry name" value="lambda repressor-like DNA-binding domains"/>
    <property type="match status" value="1"/>
</dbReference>
<organism evidence="2 3">
    <name type="scientific">Collibacillus ludicampi</name>
    <dbReference type="NCBI Taxonomy" id="2771369"/>
    <lineage>
        <taxon>Bacteria</taxon>
        <taxon>Bacillati</taxon>
        <taxon>Bacillota</taxon>
        <taxon>Bacilli</taxon>
        <taxon>Bacillales</taxon>
        <taxon>Alicyclobacillaceae</taxon>
        <taxon>Collibacillus</taxon>
    </lineage>
</organism>
<dbReference type="RefSeq" id="WP_282199086.1">
    <property type="nucleotide sequence ID" value="NZ_BOQE01000001.1"/>
</dbReference>
<evidence type="ECO:0000313" key="2">
    <source>
        <dbReference type="EMBL" id="GIM45926.1"/>
    </source>
</evidence>
<dbReference type="AlphaFoldDB" id="A0AAV4LDW8"/>